<comment type="cofactor">
    <cofactor evidence="3">
        <name>Mg(2+)</name>
        <dbReference type="ChEBI" id="CHEBI:18420"/>
    </cofactor>
</comment>
<keyword evidence="12 28" id="KW-0732">Signal</keyword>
<evidence type="ECO:0000256" key="9">
    <source>
        <dbReference type="ARBA" id="ARBA00022588"/>
    </source>
</evidence>
<dbReference type="GO" id="GO:0070062">
    <property type="term" value="C:extracellular exosome"/>
    <property type="evidence" value="ECO:0007669"/>
    <property type="project" value="TreeGrafter"/>
</dbReference>
<dbReference type="InterPro" id="IPR002035">
    <property type="entry name" value="VWF_A"/>
</dbReference>
<organism evidence="32 33">
    <name type="scientific">Pelobates cultripes</name>
    <name type="common">Western spadefoot toad</name>
    <dbReference type="NCBI Taxonomy" id="61616"/>
    <lineage>
        <taxon>Eukaryota</taxon>
        <taxon>Metazoa</taxon>
        <taxon>Chordata</taxon>
        <taxon>Craniata</taxon>
        <taxon>Vertebrata</taxon>
        <taxon>Euteleostomi</taxon>
        <taxon>Amphibia</taxon>
        <taxon>Batrachia</taxon>
        <taxon>Anura</taxon>
        <taxon>Pelobatoidea</taxon>
        <taxon>Pelobatidae</taxon>
        <taxon>Pelobates</taxon>
    </lineage>
</organism>
<keyword evidence="13" id="KW-0677">Repeat</keyword>
<keyword evidence="33" id="KW-1185">Reference proteome</keyword>
<dbReference type="Gene3D" id="3.40.50.410">
    <property type="entry name" value="von Willebrand factor, type A domain"/>
    <property type="match status" value="1"/>
</dbReference>
<evidence type="ECO:0000256" key="19">
    <source>
        <dbReference type="ARBA" id="ARBA00023180"/>
    </source>
</evidence>
<dbReference type="GO" id="GO:0009617">
    <property type="term" value="P:response to bacterium"/>
    <property type="evidence" value="ECO:0007669"/>
    <property type="project" value="TreeGrafter"/>
</dbReference>
<protein>
    <recommendedName>
        <fullName evidence="7">Complement factor B</fullName>
        <ecNumber evidence="6">3.4.21.47</ecNumber>
    </recommendedName>
    <alternativeName>
        <fullName evidence="20">C3/C5 convertase</fullName>
    </alternativeName>
</protein>
<comment type="subunit">
    <text evidence="24">Monomer. Interacts with complement C3b; this interaction is dependent on the presence of Mg(2+).</text>
</comment>
<keyword evidence="17 27" id="KW-1015">Disulfide bond</keyword>
<dbReference type="PROSITE" id="PS50234">
    <property type="entry name" value="VWFA"/>
    <property type="match status" value="1"/>
</dbReference>
<evidence type="ECO:0000256" key="15">
    <source>
        <dbReference type="ARBA" id="ARBA00022825"/>
    </source>
</evidence>
<dbReference type="CDD" id="cd00033">
    <property type="entry name" value="CCP"/>
    <property type="match status" value="3"/>
</dbReference>
<keyword evidence="11" id="KW-0645">Protease</keyword>
<keyword evidence="8" id="KW-0964">Secreted</keyword>
<dbReference type="Gene3D" id="2.10.70.10">
    <property type="entry name" value="Complement Module, domain 1"/>
    <property type="match status" value="3"/>
</dbReference>
<evidence type="ECO:0000256" key="5">
    <source>
        <dbReference type="ARBA" id="ARBA00004613"/>
    </source>
</evidence>
<dbReference type="SUPFAM" id="SSF53300">
    <property type="entry name" value="vWA-like"/>
    <property type="match status" value="1"/>
</dbReference>
<evidence type="ECO:0000256" key="21">
    <source>
        <dbReference type="ARBA" id="ARBA00093327"/>
    </source>
</evidence>
<dbReference type="GO" id="GO:0004252">
    <property type="term" value="F:serine-type endopeptidase activity"/>
    <property type="evidence" value="ECO:0007669"/>
    <property type="project" value="UniProtKB-EC"/>
</dbReference>
<feature type="disulfide bond" evidence="27">
    <location>
        <begin position="179"/>
        <end position="206"/>
    </location>
</feature>
<feature type="active site" description="Charge relay system" evidence="26">
    <location>
        <position position="683"/>
    </location>
</feature>
<dbReference type="SUPFAM" id="SSF57535">
    <property type="entry name" value="Complement control module/SCR domain"/>
    <property type="match status" value="3"/>
</dbReference>
<evidence type="ECO:0000256" key="17">
    <source>
        <dbReference type="ARBA" id="ARBA00023157"/>
    </source>
</evidence>
<evidence type="ECO:0000256" key="16">
    <source>
        <dbReference type="ARBA" id="ARBA00022859"/>
    </source>
</evidence>
<dbReference type="InterPro" id="IPR043504">
    <property type="entry name" value="Peptidase_S1_PA_chymotrypsin"/>
</dbReference>
<evidence type="ECO:0000259" key="30">
    <source>
        <dbReference type="PROSITE" id="PS50240"/>
    </source>
</evidence>
<comment type="catalytic activity">
    <reaction evidence="1">
        <text>Cleavage of Arg-|-Ser bond in complement component C3 alpha-chain to yield C3a and C3b, and Arg-|-Xaa bond in complement component C5 alpha-chain to yield C5a and C5b.</text>
        <dbReference type="EC" id="3.4.21.47"/>
    </reaction>
</comment>
<dbReference type="GO" id="GO:0009986">
    <property type="term" value="C:cell surface"/>
    <property type="evidence" value="ECO:0007669"/>
    <property type="project" value="UniProtKB-SubCell"/>
</dbReference>
<dbReference type="CDD" id="cd00190">
    <property type="entry name" value="Tryp_SPc"/>
    <property type="match status" value="1"/>
</dbReference>
<dbReference type="PANTHER" id="PTHR46393:SF1">
    <property type="entry name" value="COMPLEMENT FACTOR B"/>
    <property type="match status" value="1"/>
</dbReference>
<reference evidence="32" key="1">
    <citation type="submission" date="2022-03" db="EMBL/GenBank/DDBJ databases">
        <authorList>
            <person name="Alioto T."/>
            <person name="Alioto T."/>
            <person name="Gomez Garrido J."/>
        </authorList>
    </citation>
    <scope>NUCLEOTIDE SEQUENCE</scope>
</reference>
<evidence type="ECO:0000256" key="25">
    <source>
        <dbReference type="ARBA" id="ARBA00093582"/>
    </source>
</evidence>
<dbReference type="InterPro" id="IPR018114">
    <property type="entry name" value="TRYPSIN_HIS"/>
</dbReference>
<dbReference type="GO" id="GO:0006957">
    <property type="term" value="P:complement activation, alternative pathway"/>
    <property type="evidence" value="ECO:0007669"/>
    <property type="project" value="UniProtKB-KW"/>
</dbReference>
<sequence length="750" mass="85419">MRIPAFISVLKMWYLLLLSQVVVGISIPTPQCDLSQVNISGGSYVVITEENSIKYTCPKGMYPDPMPIRKCQFDGHWTKENIPAVCKAVRCPRPKILENGDYFPSKSEYYVGDVMNFECYGGFELRGPENRTCQQNGKWSGRTTVCEDYGGFCPNPGIPIGTTKTGISYNVFNKVTYECEKGLKMFGSSERICMEDKYWSGAEPSCREWYTYDTPEEVAEMFSSSFSANIESANRDKLGEDFTPRKIHIKKGDPMNIFILMDASKSVGETNFEIAKESSKIFIEKVSSFDIEPRYAIVSFASLAISIVRLSDEESLEADAVIEKLTDFTYEEHEDKRGTNTRAALYAVNEMLSLQHLRDKENFLNIRNVILLMTDGKYNMGGDPKVEIDSIRHFLDIGMKDNIREDFLDVYVFGLGDDVSQTELNNLASKKPHEQHVFHLEDVSSMKKAFDHMLDETEAMDMCGLNKYHSNEPTELFPWITKIKITRPGAQEICKGSILTKNFILTAAHCFYIDDKLAYIKVQLGDGRLLNVKNFYRHPLYDPDAKKDKYIPKNFDYDIAILEMEKKISYSSSVRPICIPCTKSSSWALRMKGDTTKCKNHKDFLFKEELVKAMFIAEEDPKPMEAMTVTIKLGNARESCLQASERIEKFQDIADIHDMVTDQFLCTGGTEPYVEPPTCKGDSGGPLIIEYKNRYIQVGVISWGSISHCRGPVRLKTPVPEDSRDFHISIFSMLPWIEEIVKEELIYLPN</sequence>
<dbReference type="Pfam" id="PF00089">
    <property type="entry name" value="Trypsin"/>
    <property type="match status" value="2"/>
</dbReference>
<evidence type="ECO:0000256" key="14">
    <source>
        <dbReference type="ARBA" id="ARBA00022801"/>
    </source>
</evidence>
<dbReference type="PRINTS" id="PR00722">
    <property type="entry name" value="CHYMOTRYPSIN"/>
</dbReference>
<evidence type="ECO:0000313" key="32">
    <source>
        <dbReference type="EMBL" id="CAH2314445.1"/>
    </source>
</evidence>
<evidence type="ECO:0000256" key="20">
    <source>
        <dbReference type="ARBA" id="ARBA00029636"/>
    </source>
</evidence>
<dbReference type="EMBL" id="OW240920">
    <property type="protein sequence ID" value="CAH2314445.1"/>
    <property type="molecule type" value="Genomic_DNA"/>
</dbReference>
<keyword evidence="16" id="KW-0391">Immunity</keyword>
<evidence type="ECO:0000256" key="2">
    <source>
        <dbReference type="ARBA" id="ARBA00001936"/>
    </source>
</evidence>
<comment type="caution">
    <text evidence="27">Lacks conserved residue(s) required for the propagation of feature annotation.</text>
</comment>
<keyword evidence="14" id="KW-0378">Hydrolase</keyword>
<evidence type="ECO:0000256" key="8">
    <source>
        <dbReference type="ARBA" id="ARBA00022525"/>
    </source>
</evidence>
<evidence type="ECO:0000256" key="13">
    <source>
        <dbReference type="ARBA" id="ARBA00022737"/>
    </source>
</evidence>
<comment type="cofactor">
    <cofactor evidence="2">
        <name>Mn(2+)</name>
        <dbReference type="ChEBI" id="CHEBI:29035"/>
    </cofactor>
</comment>
<feature type="domain" description="Sushi" evidence="31">
    <location>
        <begin position="151"/>
        <end position="208"/>
    </location>
</feature>
<feature type="disulfide bond" evidence="27">
    <location>
        <begin position="119"/>
        <end position="146"/>
    </location>
</feature>
<dbReference type="Gene3D" id="2.40.10.10">
    <property type="entry name" value="Trypsin-like serine proteases"/>
    <property type="match status" value="2"/>
</dbReference>
<evidence type="ECO:0000256" key="23">
    <source>
        <dbReference type="ARBA" id="ARBA00093434"/>
    </source>
</evidence>
<dbReference type="SUPFAM" id="SSF50494">
    <property type="entry name" value="Trypsin-like serine proteases"/>
    <property type="match status" value="1"/>
</dbReference>
<dbReference type="PIRSF" id="PIRSF001154">
    <property type="entry name" value="Compl_C2_B"/>
    <property type="match status" value="1"/>
</dbReference>
<dbReference type="InterPro" id="IPR009003">
    <property type="entry name" value="Peptidase_S1_PA"/>
</dbReference>
<dbReference type="SMART" id="SM00032">
    <property type="entry name" value="CCP"/>
    <property type="match status" value="3"/>
</dbReference>
<feature type="domain" description="VWFA" evidence="29">
    <location>
        <begin position="256"/>
        <end position="453"/>
    </location>
</feature>
<dbReference type="PROSITE" id="PS50240">
    <property type="entry name" value="TRYPSIN_DOM"/>
    <property type="match status" value="1"/>
</dbReference>
<keyword evidence="10 27" id="KW-0768">Sushi</keyword>
<comment type="function">
    <text evidence="23">Precursor of the catalytic component of the C3 and C5 convertase complexes of the alternative pathway of the complement system, a cascade of proteins that leads to phagocytosis and breakdown of pathogens and signaling that strengthens the adaptive immune system. The alternative complement pathway acts as an amplification loop that enhances other complement pathways (classical, lectin and GZMK) by promoting formation of additional C3 and C5 convertases. CFB is cleaved and activated by CFD to generate Ba and Bb chains; Bb chain constituting the catalytic component of the C3 and C5 convertases.</text>
</comment>
<dbReference type="AlphaFoldDB" id="A0AAD1SY72"/>
<keyword evidence="15" id="KW-0720">Serine protease</keyword>
<feature type="active site" description="Charge relay system" evidence="26">
    <location>
        <position position="509"/>
    </location>
</feature>
<feature type="active site" description="Charge relay system" evidence="26">
    <location>
        <position position="558"/>
    </location>
</feature>
<dbReference type="InterPro" id="IPR001314">
    <property type="entry name" value="Peptidase_S1A"/>
</dbReference>
<evidence type="ECO:0000256" key="6">
    <source>
        <dbReference type="ARBA" id="ARBA00011934"/>
    </source>
</evidence>
<evidence type="ECO:0000256" key="28">
    <source>
        <dbReference type="SAM" id="SignalP"/>
    </source>
</evidence>
<evidence type="ECO:0000256" key="12">
    <source>
        <dbReference type="ARBA" id="ARBA00022729"/>
    </source>
</evidence>
<dbReference type="EC" id="3.4.21.47" evidence="6"/>
<keyword evidence="18" id="KW-0179">Complement alternate pathway</keyword>
<keyword evidence="9" id="KW-0399">Innate immunity</keyword>
<dbReference type="InterPro" id="IPR036465">
    <property type="entry name" value="vWFA_dom_sf"/>
</dbReference>
<dbReference type="PROSITE" id="PS50923">
    <property type="entry name" value="SUSHI"/>
    <property type="match status" value="2"/>
</dbReference>
<evidence type="ECO:0000259" key="31">
    <source>
        <dbReference type="PROSITE" id="PS50923"/>
    </source>
</evidence>
<accession>A0AAD1SY72</accession>
<dbReference type="PROSITE" id="PS00134">
    <property type="entry name" value="TRYPSIN_HIS"/>
    <property type="match status" value="1"/>
</dbReference>
<feature type="chain" id="PRO_5042165056" description="Complement factor B" evidence="28">
    <location>
        <begin position="25"/>
        <end position="750"/>
    </location>
</feature>
<proteinExistence type="predicted"/>
<dbReference type="Proteomes" id="UP001295444">
    <property type="component" value="Chromosome 09"/>
</dbReference>
<evidence type="ECO:0000313" key="33">
    <source>
        <dbReference type="Proteomes" id="UP001295444"/>
    </source>
</evidence>
<feature type="domain" description="Peptidase S1" evidence="30">
    <location>
        <begin position="462"/>
        <end position="742"/>
    </location>
</feature>
<dbReference type="InterPro" id="IPR011360">
    <property type="entry name" value="Compl_C2_B"/>
</dbReference>
<dbReference type="SMART" id="SM00020">
    <property type="entry name" value="Tryp_SPc"/>
    <property type="match status" value="1"/>
</dbReference>
<dbReference type="Pfam" id="PF00084">
    <property type="entry name" value="Sushi"/>
    <property type="match status" value="3"/>
</dbReference>
<keyword evidence="19" id="KW-0325">Glycoprotein</keyword>
<evidence type="ECO:0000256" key="11">
    <source>
        <dbReference type="ARBA" id="ARBA00022670"/>
    </source>
</evidence>
<evidence type="ECO:0000256" key="24">
    <source>
        <dbReference type="ARBA" id="ARBA00093516"/>
    </source>
</evidence>
<comment type="subunit">
    <text evidence="25">Catalytic component of the C3 convertase of the alternative complement pathway, also named C3bBb, composed of complement factor B Bb and complement C3b. Catalytic component of the C5 convertase of the alternative complement pathway, also named C3bBb3b, composed of complement factor B Bb and additional molecules of complement C3b. Interacts to CFP; this interaction contributes to the stabilization of the active C3-convertase enzyme complex.</text>
</comment>
<dbReference type="PANTHER" id="PTHR46393">
    <property type="entry name" value="SUSHI DOMAIN-CONTAINING PROTEIN"/>
    <property type="match status" value="1"/>
</dbReference>
<feature type="domain" description="Sushi" evidence="31">
    <location>
        <begin position="89"/>
        <end position="148"/>
    </location>
</feature>
<evidence type="ECO:0000259" key="29">
    <source>
        <dbReference type="PROSITE" id="PS50234"/>
    </source>
</evidence>
<name>A0AAD1SY72_PELCU</name>
<evidence type="ECO:0000256" key="27">
    <source>
        <dbReference type="PROSITE-ProRule" id="PRU00302"/>
    </source>
</evidence>
<dbReference type="Pfam" id="PF00092">
    <property type="entry name" value="VWA"/>
    <property type="match status" value="1"/>
</dbReference>
<evidence type="ECO:0000256" key="18">
    <source>
        <dbReference type="ARBA" id="ARBA00023162"/>
    </source>
</evidence>
<dbReference type="InterPro" id="IPR001254">
    <property type="entry name" value="Trypsin_dom"/>
</dbReference>
<evidence type="ECO:0000256" key="22">
    <source>
        <dbReference type="ARBA" id="ARBA00093402"/>
    </source>
</evidence>
<evidence type="ECO:0000256" key="7">
    <source>
        <dbReference type="ARBA" id="ARBA00018671"/>
    </source>
</evidence>
<evidence type="ECO:0000256" key="4">
    <source>
        <dbReference type="ARBA" id="ARBA00004241"/>
    </source>
</evidence>
<comment type="function">
    <text evidence="22">Serine protease component of the complement C3 and C5 convertase complexes of the alternative complement pathway. Following cleavage and activation by factor D (CFD), forms the C3 convertase together with complement C3b. As part of the C3 convertase, cleaves and activates C3 into C3a anaphylatoxin and C3b opsonin, the next components of the complement pathways. When an additional complement C3b molecule binds to the C3 convertase, forms the C5 convertase, which cleaves and activates C5 into C5a anaphylatoxin and C5b component of the membrane attack complex.</text>
</comment>
<feature type="signal peptide" evidence="28">
    <location>
        <begin position="1"/>
        <end position="24"/>
    </location>
</feature>
<gene>
    <name evidence="32" type="ORF">PECUL_23A018317</name>
</gene>
<evidence type="ECO:0000256" key="10">
    <source>
        <dbReference type="ARBA" id="ARBA00022659"/>
    </source>
</evidence>
<dbReference type="SMART" id="SM00327">
    <property type="entry name" value="VWA"/>
    <property type="match status" value="1"/>
</dbReference>
<evidence type="ECO:0000256" key="26">
    <source>
        <dbReference type="PIRSR" id="PIRSR001154-1"/>
    </source>
</evidence>
<dbReference type="InterPro" id="IPR000436">
    <property type="entry name" value="Sushi_SCR_CCP_dom"/>
</dbReference>
<dbReference type="InterPro" id="IPR035976">
    <property type="entry name" value="Sushi/SCR/CCP_sf"/>
</dbReference>
<comment type="subcellular location">
    <subcellularLocation>
        <location evidence="4">Cell surface</location>
    </subcellularLocation>
    <subcellularLocation>
        <location evidence="5">Secreted</location>
    </subcellularLocation>
</comment>
<comment type="function">
    <text evidence="21">Involved in proliferation and differentiation of preactivated B-lymphocytes, rapid spreading of peripheral blood monocytes, stimulation of lymphocyte blastogenesis and lysis of erythrocytes.</text>
</comment>
<evidence type="ECO:0000256" key="1">
    <source>
        <dbReference type="ARBA" id="ARBA00000061"/>
    </source>
</evidence>
<dbReference type="GO" id="GO:0006508">
    <property type="term" value="P:proteolysis"/>
    <property type="evidence" value="ECO:0007669"/>
    <property type="project" value="UniProtKB-KW"/>
</dbReference>
<evidence type="ECO:0000256" key="3">
    <source>
        <dbReference type="ARBA" id="ARBA00001946"/>
    </source>
</evidence>